<reference evidence="3 4" key="1">
    <citation type="journal article" date="2018" name="Front. Plant Sci.">
        <title>Red Clover (Trifolium pratense) and Zigzag Clover (T. medium) - A Picture of Genomic Similarities and Differences.</title>
        <authorList>
            <person name="Dluhosova J."/>
            <person name="Istvanek J."/>
            <person name="Nedelnik J."/>
            <person name="Repkova J."/>
        </authorList>
    </citation>
    <scope>NUCLEOTIDE SEQUENCE [LARGE SCALE GENOMIC DNA]</scope>
    <source>
        <strain evidence="4">cv. 10/8</strain>
        <tissue evidence="3">Leaf</tissue>
    </source>
</reference>
<organism evidence="3 4">
    <name type="scientific">Trifolium medium</name>
    <dbReference type="NCBI Taxonomy" id="97028"/>
    <lineage>
        <taxon>Eukaryota</taxon>
        <taxon>Viridiplantae</taxon>
        <taxon>Streptophyta</taxon>
        <taxon>Embryophyta</taxon>
        <taxon>Tracheophyta</taxon>
        <taxon>Spermatophyta</taxon>
        <taxon>Magnoliopsida</taxon>
        <taxon>eudicotyledons</taxon>
        <taxon>Gunneridae</taxon>
        <taxon>Pentapetalae</taxon>
        <taxon>rosids</taxon>
        <taxon>fabids</taxon>
        <taxon>Fabales</taxon>
        <taxon>Fabaceae</taxon>
        <taxon>Papilionoideae</taxon>
        <taxon>50 kb inversion clade</taxon>
        <taxon>NPAAA clade</taxon>
        <taxon>Hologalegina</taxon>
        <taxon>IRL clade</taxon>
        <taxon>Trifolieae</taxon>
        <taxon>Trifolium</taxon>
    </lineage>
</organism>
<evidence type="ECO:0000256" key="1">
    <source>
        <dbReference type="SAM" id="MobiDB-lite"/>
    </source>
</evidence>
<dbReference type="AlphaFoldDB" id="A0A392M8U1"/>
<dbReference type="PANTHER" id="PTHR42648">
    <property type="entry name" value="TRANSPOSASE, PUTATIVE-RELATED"/>
    <property type="match status" value="1"/>
</dbReference>
<dbReference type="Proteomes" id="UP000265520">
    <property type="component" value="Unassembled WGS sequence"/>
</dbReference>
<feature type="compositionally biased region" description="Low complexity" evidence="1">
    <location>
        <begin position="196"/>
        <end position="217"/>
    </location>
</feature>
<accession>A0A392M8U1</accession>
<keyword evidence="4" id="KW-1185">Reference proteome</keyword>
<evidence type="ECO:0000313" key="4">
    <source>
        <dbReference type="Proteomes" id="UP000265520"/>
    </source>
</evidence>
<dbReference type="InterPro" id="IPR039537">
    <property type="entry name" value="Retrotran_Ty1/copia-like"/>
</dbReference>
<dbReference type="PANTHER" id="PTHR42648:SF31">
    <property type="entry name" value="RNA-DIRECTED DNA POLYMERASE"/>
    <property type="match status" value="1"/>
</dbReference>
<feature type="domain" description="Retroviral polymerase SH3-like" evidence="2">
    <location>
        <begin position="120"/>
        <end position="159"/>
    </location>
</feature>
<evidence type="ECO:0000259" key="2">
    <source>
        <dbReference type="Pfam" id="PF25597"/>
    </source>
</evidence>
<proteinExistence type="predicted"/>
<protein>
    <recommendedName>
        <fullName evidence="2">Retroviral polymerase SH3-like domain-containing protein</fullName>
    </recommendedName>
</protein>
<dbReference type="InterPro" id="IPR057670">
    <property type="entry name" value="SH3_retrovirus"/>
</dbReference>
<feature type="region of interest" description="Disordered" evidence="1">
    <location>
        <begin position="196"/>
        <end position="222"/>
    </location>
</feature>
<dbReference type="Pfam" id="PF25597">
    <property type="entry name" value="SH3_retrovirus"/>
    <property type="match status" value="1"/>
</dbReference>
<gene>
    <name evidence="3" type="ORF">A2U01_0004735</name>
</gene>
<name>A0A392M8U1_9FABA</name>
<dbReference type="EMBL" id="LXQA010005944">
    <property type="protein sequence ID" value="MCH83907.1"/>
    <property type="molecule type" value="Genomic_DNA"/>
</dbReference>
<comment type="caution">
    <text evidence="3">The sequence shown here is derived from an EMBL/GenBank/DDBJ whole genome shotgun (WGS) entry which is preliminary data.</text>
</comment>
<sequence>MNCTKAVIGTARLERGLYVIDIEDITGSVSNTVSSTCSNSSPTVSSTCLIMALSLPWVISFFQKELYIKSLVLKLLNKMGIQHVVHLINRLPSPLLNLKCPYEMLHKQPPTIVHLKVFGCLSYVTTLQAHRTKFDSRARKAIFLGFKDGTKGYVLYDLNDPISPIPISNTLPIPVMSESDPSSPITDTVISPLFSPNTSSPTSSNTTPSPASLPNPLRRSSRTVKPPSYLENFHCNSVLSSTLHNTPNPTYPLSSVLSYDKCAPVYKSFCCSISAIVEPQTFNQA</sequence>
<feature type="non-terminal residue" evidence="3">
    <location>
        <position position="285"/>
    </location>
</feature>
<evidence type="ECO:0000313" key="3">
    <source>
        <dbReference type="EMBL" id="MCH83907.1"/>
    </source>
</evidence>